<dbReference type="InterPro" id="IPR002523">
    <property type="entry name" value="MgTranspt_CorA/ZnTranspt_ZntB"/>
</dbReference>
<dbReference type="InterPro" id="IPR045863">
    <property type="entry name" value="CorA_TM1_TM2"/>
</dbReference>
<feature type="compositionally biased region" description="Basic and acidic residues" evidence="5">
    <location>
        <begin position="522"/>
        <end position="531"/>
    </location>
</feature>
<evidence type="ECO:0000313" key="7">
    <source>
        <dbReference type="EMBL" id="KAL2866496.1"/>
    </source>
</evidence>
<comment type="subcellular location">
    <subcellularLocation>
        <location evidence="1">Membrane</location>
        <topology evidence="1">Multi-pass membrane protein</topology>
    </subcellularLocation>
</comment>
<dbReference type="EMBL" id="JBFXLQ010000024">
    <property type="protein sequence ID" value="KAL2866496.1"/>
    <property type="molecule type" value="Genomic_DNA"/>
</dbReference>
<accession>A0ABR4LPN0</accession>
<evidence type="ECO:0000256" key="2">
    <source>
        <dbReference type="ARBA" id="ARBA00022692"/>
    </source>
</evidence>
<feature type="region of interest" description="Disordered" evidence="5">
    <location>
        <begin position="476"/>
        <end position="540"/>
    </location>
</feature>
<gene>
    <name evidence="7" type="ORF">BJX67DRAFT_354952</name>
</gene>
<dbReference type="Proteomes" id="UP001610432">
    <property type="component" value="Unassembled WGS sequence"/>
</dbReference>
<evidence type="ECO:0000256" key="4">
    <source>
        <dbReference type="ARBA" id="ARBA00023136"/>
    </source>
</evidence>
<dbReference type="RefSeq" id="XP_070885475.1">
    <property type="nucleotide sequence ID" value="XM_071029262.1"/>
</dbReference>
<keyword evidence="4 6" id="KW-0472">Membrane</keyword>
<dbReference type="GeneID" id="98144334"/>
<dbReference type="Gene3D" id="1.20.58.340">
    <property type="entry name" value="Magnesium transport protein CorA, transmembrane region"/>
    <property type="match status" value="1"/>
</dbReference>
<evidence type="ECO:0000256" key="5">
    <source>
        <dbReference type="SAM" id="MobiDB-lite"/>
    </source>
</evidence>
<keyword evidence="2 6" id="KW-0812">Transmembrane</keyword>
<proteinExistence type="predicted"/>
<dbReference type="Pfam" id="PF01544">
    <property type="entry name" value="CorA"/>
    <property type="match status" value="1"/>
</dbReference>
<feature type="transmembrane region" description="Helical" evidence="6">
    <location>
        <begin position="321"/>
        <end position="341"/>
    </location>
</feature>
<evidence type="ECO:0000256" key="1">
    <source>
        <dbReference type="ARBA" id="ARBA00004141"/>
    </source>
</evidence>
<feature type="compositionally biased region" description="Polar residues" evidence="5">
    <location>
        <begin position="503"/>
        <end position="516"/>
    </location>
</feature>
<evidence type="ECO:0000256" key="3">
    <source>
        <dbReference type="ARBA" id="ARBA00022989"/>
    </source>
</evidence>
<reference evidence="7 8" key="1">
    <citation type="submission" date="2024-07" db="EMBL/GenBank/DDBJ databases">
        <title>Section-level genome sequencing and comparative genomics of Aspergillus sections Usti and Cavernicolus.</title>
        <authorList>
            <consortium name="Lawrence Berkeley National Laboratory"/>
            <person name="Nybo J.L."/>
            <person name="Vesth T.C."/>
            <person name="Theobald S."/>
            <person name="Frisvad J.C."/>
            <person name="Larsen T.O."/>
            <person name="Kjaerboelling I."/>
            <person name="Rothschild-Mancinelli K."/>
            <person name="Lyhne E.K."/>
            <person name="Kogle M.E."/>
            <person name="Barry K."/>
            <person name="Clum A."/>
            <person name="Na H."/>
            <person name="Ledsgaard L."/>
            <person name="Lin J."/>
            <person name="Lipzen A."/>
            <person name="Kuo A."/>
            <person name="Riley R."/>
            <person name="Mondo S."/>
            <person name="Labutti K."/>
            <person name="Haridas S."/>
            <person name="Pangalinan J."/>
            <person name="Salamov A.A."/>
            <person name="Simmons B.A."/>
            <person name="Magnuson J.K."/>
            <person name="Chen J."/>
            <person name="Drula E."/>
            <person name="Henrissat B."/>
            <person name="Wiebenga A."/>
            <person name="Lubbers R.J."/>
            <person name="Gomes A.C."/>
            <person name="Macurrencykelacurrency M.R."/>
            <person name="Stajich J."/>
            <person name="Grigoriev I.V."/>
            <person name="Mortensen U.H."/>
            <person name="De Vries R.P."/>
            <person name="Baker S.E."/>
            <person name="Andersen M.R."/>
        </authorList>
    </citation>
    <scope>NUCLEOTIDE SEQUENCE [LARGE SCALE GENOMIC DNA]</scope>
    <source>
        <strain evidence="7 8">CBS 449.75</strain>
    </source>
</reference>
<name>A0ABR4LPN0_9EURO</name>
<keyword evidence="3 6" id="KW-1133">Transmembrane helix</keyword>
<sequence length="540" mass="59520">MDSNDEYDFTVFTSDVSRSHRQDTFFEAKKFKRPSSDDLASHLASRIDQAEALGQSVLSIIQLHDYTAAVIKVLENAIGGFPPDLLQNVVYSASTGQSVSMIPKARKDSSDVRFLLNYPLTTPNEPALVGFLPLGAWICPSSVVRGCAGHRTTIFLICTDQDVPGLVASHFASHPTQIQYARWLRLQKQPLWIFADLLHVFGDWSQIWNVTKGKLIVYHREIHTYPLTRPLLDLTRGLHEEAAKVLSVREQLRVHASALTRFLHLKQVKELHELAERVQEHFDDINYHEETSQVILRQLDNMMSLAFNIETMTQGQAVARLNVLAVAFLPISWVASIFGMTQFSISAAWYPLWACLALLVIILVPFALPVRGIYTYVLGLSTTRWSYRKTIGSASMIKANDPLSTPSEVTRADPAAPQGIASLSPPFLVNRIGGAEQPHTSAALQDGSLLKNNLAQRAGRSLLRYIPIFGSLDTSVKSSTTPAANPSGGLPGLGWAPPKTFEIETSPQSGSNNLTTPSPPIKETDDKKSVSDLEAQISSS</sequence>
<keyword evidence="8" id="KW-1185">Reference proteome</keyword>
<organism evidence="7 8">
    <name type="scientific">Aspergillus lucknowensis</name>
    <dbReference type="NCBI Taxonomy" id="176173"/>
    <lineage>
        <taxon>Eukaryota</taxon>
        <taxon>Fungi</taxon>
        <taxon>Dikarya</taxon>
        <taxon>Ascomycota</taxon>
        <taxon>Pezizomycotina</taxon>
        <taxon>Eurotiomycetes</taxon>
        <taxon>Eurotiomycetidae</taxon>
        <taxon>Eurotiales</taxon>
        <taxon>Aspergillaceae</taxon>
        <taxon>Aspergillus</taxon>
        <taxon>Aspergillus subgen. Nidulantes</taxon>
    </lineage>
</organism>
<evidence type="ECO:0000313" key="8">
    <source>
        <dbReference type="Proteomes" id="UP001610432"/>
    </source>
</evidence>
<comment type="caution">
    <text evidence="7">The sequence shown here is derived from an EMBL/GenBank/DDBJ whole genome shotgun (WGS) entry which is preliminary data.</text>
</comment>
<evidence type="ECO:0000256" key="6">
    <source>
        <dbReference type="SAM" id="Phobius"/>
    </source>
</evidence>
<protein>
    <submittedName>
        <fullName evidence="7">Uncharacterized protein</fullName>
    </submittedName>
</protein>
<dbReference type="SUPFAM" id="SSF144083">
    <property type="entry name" value="Magnesium transport protein CorA, transmembrane region"/>
    <property type="match status" value="1"/>
</dbReference>